<dbReference type="OMA" id="NTICAYV"/>
<dbReference type="InterPro" id="IPR019775">
    <property type="entry name" value="WD40_repeat_CS"/>
</dbReference>
<feature type="compositionally biased region" description="Basic and acidic residues" evidence="4">
    <location>
        <begin position="2007"/>
        <end position="2023"/>
    </location>
</feature>
<sequence length="2366" mass="256107">MSQQVCPTPYPSNFAGRDEHADSEHFARALRPPPSGLHVLQNACPPVSPHPAGLDVLLFRGVLLVAYAAAEELVIARGTDLDALRRLRCPRANLSAKVTALAFRERDGAIAVAYGNLVVVFDGWSDRAKEADNVYTENFVETVLDLEERGVKESVVSLSWNADGDRLCVIADSIIVWSLDTSYMPVKYCDACTIPSTEIPSQPLSIGSISPNAMFIAASGLYSRVSYVWALPIGRPILPTEKLPCAEIVHGRSGISTMDWKRRGGGNPALMTADRDGTLRLWVRASSKRHRVSIPGNTKLASGADSWIEEIARSPHVERTPRAGATFLSWGGGGGVADDEGDAQATTAAHPLLAEGTAPKPSRCYHWIIRVAGGNACAWRVRGLDDRPRAEFTRIEPGTGDPYLGTDDEQNDDLKPPELPLRDVSVAAMKAVAPIPLTTASTYKIGLVKSYAISNGERRLRSPEPPEPPNLVAVFVLAVRNGLPYLARYDICPTLNMPAVCRARIGVGHSSDVVDLVTSEQTSNHAISSGGWLASRGQNGDVVFWRTTVATGAWEPLTAVAALPGPHTAVAFAPARVASPNLWEVGVFTCDSALGSLRLFQFVNFVNKKENASAHDIQIAKQVAVCHPRGRGQSDTVGQLIAMPLGKSISDPVSSARCALIGVRDEGRLCVWRVARRRKEEIVMEPSVLRFIGGRSEFVTCASTNELASLSRQIFVTGGKDGSAHVYSVTESEMDAGESDGDDSEDEESDEGVIWLRELYHLRCGDEDGLPVEKVEVIRGGSRILVMQADGRTRVWARGSSDNTSWHIELDINGQKAKGHRQPSVSPDVPCDAITSADCGASIGYDHDGNFSVTVLKRDGGFDRYRRVLGAPWECLQQGEILHDRLALQKHALRHIGKGVLVATNGRGVSVLATTKPDSHPLSFMSGAAGYSPSKAVFSQLLTGGRAWQVLAGLDELHNFVATVTKRKASESSYGAGRGLIPPPPSLSMLMSDKEDAPRDTPTMQGHQLETAMSPFQMKTDAKSLFARLMAKSDAKISSSFGGRNEDNEKSSENEAVDSGRDELEKLATRLKIVSLAGMTRSEQGVLAAIARASSSLRQTFRSLDSSGAKYALMAASHLEVSDTVLVPLPVVASAVHSSSSDALMDHFLPPLKPGDDYVAGKRKMWEKAKNLGAGWWVSSSSGCKNLAERIARSDFNSNRNADDAALWYVALGRRTALSALYRSQQNTRMSHFLRRNFALSENRLAAGKNAYVLVSKHRLELAVAFFILANDVRGALSLVRSRIKDDQLALFLSRILGTDEHDYVQQTLEHIVESSSASGDDHKKSIALWLSGKHEDALKTAGDATYPPPAMRLTDTDRILTGSLPSVVHSLSHVLAIVNRPPIIGTLIAKAEVEKCRAKACRALIGDGSPVAALFINFEMMRSSASADRPRSSAAEVDTLQNPALLAAVDTLVGRAVCLAGAVRSGATEKTLHELLLRDIQDLIESPIGAKITMRAVEHATFELTKEDEVDAGMAATCAALEALRQGDKVSSSLCRVVQGAQRSCLRVAVSRGLFHVQGALSLMHHPTYSSQRLSELLRKYRAAVLLVEKTESSRSALFKRLLLEFKGAVLALRFAFAFLRGDWPGLLYALRGCELSWQVSNSTDELPADREFEDSSSMTSCCSSLAPDLISVEALRHVASNPAILGISKGLVHIRRFRKVPSLSMAGVSAASTTAVIDESLSSPTLSVNADDPYAVIRIHPALSSTLAAACAAYLAAHLAAQAVEFARSIAEDSKKKSRNSDLIWQSESSDRSFRLIRAAEALEQIAEDAIAQWTPLRRFGLEVNPSTKAHPDEAAGAFVDLWSTLGCLPEYAPSLSEAATVAAAEMAAAASRAAIEAAEQKDGGRRRRRRREKRGERVQSVAKEGLKLFDTTSADSLFGAYPVRFSASAEGPWSGRGRHASLYREDKALFRTLCVSATDPPAVIVATPKGIQEIVPSSYTTMPAGFRSHYLSKRGRRPEAEEDERLKALARDRDLENSEENREEEDSFLSSYDGFGEGPYVPLELHANEFGKSRRARTAVNGAARKAIWRHQVHATTLASHPMRRRFASGGTDGVVRLWDFADPISLASFREDNYGRVSDLCFSAYGNTMLAVYSSGHVTIWDDPDLYNSRGGRGSRGSRAKNIQAFDNRAAGAGDFLDERHTIAVVGDPTAPPSVGHSLRIFDTREPNYGFHATWSAAVNHQLEARCLTLLEDRMRVVTGGLDGSISVVDIRTRTCVAELPAHSDEVTCLALEMPRGRALVSGSVNGEIKLWDSRTLLQLDVLQAAHKPTRHYWSGNGLGGFVGSYGTHGLALTDRSLISCGGDGVVKIWGPGWSDFDLNVL</sequence>
<dbReference type="Pfam" id="PF12234">
    <property type="entry name" value="Rav1p_C"/>
    <property type="match status" value="1"/>
</dbReference>
<dbReference type="Pfam" id="PF00400">
    <property type="entry name" value="WD40"/>
    <property type="match status" value="2"/>
</dbReference>
<dbReference type="PROSITE" id="PS00678">
    <property type="entry name" value="WD_REPEATS_1"/>
    <property type="match status" value="1"/>
</dbReference>
<feature type="region of interest" description="Disordered" evidence="4">
    <location>
        <begin position="391"/>
        <end position="414"/>
    </location>
</feature>
<dbReference type="SUPFAM" id="SSF50978">
    <property type="entry name" value="WD40 repeat-like"/>
    <property type="match status" value="2"/>
</dbReference>
<dbReference type="RefSeq" id="XP_005715326.1">
    <property type="nucleotide sequence ID" value="XM_005715269.1"/>
</dbReference>
<keyword evidence="2" id="KW-0677">Repeat</keyword>
<dbReference type="PANTHER" id="PTHR13950">
    <property type="entry name" value="RABCONNECTIN-RELATED"/>
    <property type="match status" value="1"/>
</dbReference>
<reference evidence="7" key="1">
    <citation type="journal article" date="2013" name="Proc. Natl. Acad. Sci. U.S.A.">
        <title>Genome structure and metabolic features in the red seaweed Chondrus crispus shed light on evolution of the Archaeplastida.</title>
        <authorList>
            <person name="Collen J."/>
            <person name="Porcel B."/>
            <person name="Carre W."/>
            <person name="Ball S.G."/>
            <person name="Chaparro C."/>
            <person name="Tonon T."/>
            <person name="Barbeyron T."/>
            <person name="Michel G."/>
            <person name="Noel B."/>
            <person name="Valentin K."/>
            <person name="Elias M."/>
            <person name="Artiguenave F."/>
            <person name="Arun A."/>
            <person name="Aury J.M."/>
            <person name="Barbosa-Neto J.F."/>
            <person name="Bothwell J.H."/>
            <person name="Bouget F.Y."/>
            <person name="Brillet L."/>
            <person name="Cabello-Hurtado F."/>
            <person name="Capella-Gutierrez S."/>
            <person name="Charrier B."/>
            <person name="Cladiere L."/>
            <person name="Cock J.M."/>
            <person name="Coelho S.M."/>
            <person name="Colleoni C."/>
            <person name="Czjzek M."/>
            <person name="Da Silva C."/>
            <person name="Delage L."/>
            <person name="Denoeud F."/>
            <person name="Deschamps P."/>
            <person name="Dittami S.M."/>
            <person name="Gabaldon T."/>
            <person name="Gachon C.M."/>
            <person name="Groisillier A."/>
            <person name="Herve C."/>
            <person name="Jabbari K."/>
            <person name="Katinka M."/>
            <person name="Kloareg B."/>
            <person name="Kowalczyk N."/>
            <person name="Labadie K."/>
            <person name="Leblanc C."/>
            <person name="Lopez P.J."/>
            <person name="McLachlan D.H."/>
            <person name="Meslet-Cladiere L."/>
            <person name="Moustafa A."/>
            <person name="Nehr Z."/>
            <person name="Nyvall Collen P."/>
            <person name="Panaud O."/>
            <person name="Partensky F."/>
            <person name="Poulain J."/>
            <person name="Rensing S.A."/>
            <person name="Rousvoal S."/>
            <person name="Samson G."/>
            <person name="Symeonidi A."/>
            <person name="Weissenbach J."/>
            <person name="Zambounis A."/>
            <person name="Wincker P."/>
            <person name="Boyen C."/>
        </authorList>
    </citation>
    <scope>NUCLEOTIDE SEQUENCE [LARGE SCALE GENOMIC DNA]</scope>
    <source>
        <strain evidence="7">cv. Stackhouse</strain>
    </source>
</reference>
<feature type="region of interest" description="Disordered" evidence="4">
    <location>
        <begin position="1994"/>
        <end position="2032"/>
    </location>
</feature>
<feature type="compositionally biased region" description="Basic and acidic residues" evidence="4">
    <location>
        <begin position="1044"/>
        <end position="1061"/>
    </location>
</feature>
<feature type="domain" description="RAVE complex protein Rav1 C-terminal" evidence="5">
    <location>
        <begin position="1030"/>
        <end position="1340"/>
    </location>
</feature>
<name>R7QAI7_CHOCR</name>
<feature type="repeat" description="WD" evidence="3">
    <location>
        <begin position="2264"/>
        <end position="2300"/>
    </location>
</feature>
<dbReference type="Proteomes" id="UP000012073">
    <property type="component" value="Unassembled WGS sequence"/>
</dbReference>
<dbReference type="InterPro" id="IPR011044">
    <property type="entry name" value="Quino_amine_DH_bsu"/>
</dbReference>
<dbReference type="GeneID" id="17323064"/>
<feature type="region of interest" description="Disordered" evidence="4">
    <location>
        <begin position="1880"/>
        <end position="1902"/>
    </location>
</feature>
<organism evidence="6 7">
    <name type="scientific">Chondrus crispus</name>
    <name type="common">Carrageen Irish moss</name>
    <name type="synonym">Polymorpha crispa</name>
    <dbReference type="NCBI Taxonomy" id="2769"/>
    <lineage>
        <taxon>Eukaryota</taxon>
        <taxon>Rhodophyta</taxon>
        <taxon>Florideophyceae</taxon>
        <taxon>Rhodymeniophycidae</taxon>
        <taxon>Gigartinales</taxon>
        <taxon>Gigartinaceae</taxon>
        <taxon>Chondrus</taxon>
    </lineage>
</organism>
<dbReference type="InterPro" id="IPR052208">
    <property type="entry name" value="DmX-like/RAVE_component"/>
</dbReference>
<dbReference type="PROSITE" id="PS50294">
    <property type="entry name" value="WD_REPEATS_REGION"/>
    <property type="match status" value="2"/>
</dbReference>
<keyword evidence="7" id="KW-1185">Reference proteome</keyword>
<evidence type="ECO:0000313" key="7">
    <source>
        <dbReference type="Proteomes" id="UP000012073"/>
    </source>
</evidence>
<dbReference type="InterPro" id="IPR022033">
    <property type="entry name" value="Rav1p_C"/>
</dbReference>
<dbReference type="InterPro" id="IPR036322">
    <property type="entry name" value="WD40_repeat_dom_sf"/>
</dbReference>
<dbReference type="GO" id="GO:0043291">
    <property type="term" value="C:RAVE complex"/>
    <property type="evidence" value="ECO:0007669"/>
    <property type="project" value="TreeGrafter"/>
</dbReference>
<evidence type="ECO:0000259" key="5">
    <source>
        <dbReference type="Pfam" id="PF12234"/>
    </source>
</evidence>
<evidence type="ECO:0000256" key="2">
    <source>
        <dbReference type="ARBA" id="ARBA00022737"/>
    </source>
</evidence>
<evidence type="ECO:0000256" key="1">
    <source>
        <dbReference type="ARBA" id="ARBA00022574"/>
    </source>
</evidence>
<evidence type="ECO:0000256" key="4">
    <source>
        <dbReference type="SAM" id="MobiDB-lite"/>
    </source>
</evidence>
<evidence type="ECO:0000256" key="3">
    <source>
        <dbReference type="PROSITE-ProRule" id="PRU00221"/>
    </source>
</evidence>
<dbReference type="InterPro" id="IPR001680">
    <property type="entry name" value="WD40_rpt"/>
</dbReference>
<dbReference type="InterPro" id="IPR015943">
    <property type="entry name" value="WD40/YVTN_repeat-like_dom_sf"/>
</dbReference>
<dbReference type="Gene3D" id="2.130.10.10">
    <property type="entry name" value="YVTN repeat-like/Quinoprotein amine dehydrogenase"/>
    <property type="match status" value="4"/>
</dbReference>
<feature type="region of interest" description="Disordered" evidence="4">
    <location>
        <begin position="1037"/>
        <end position="1061"/>
    </location>
</feature>
<dbReference type="GO" id="GO:0007035">
    <property type="term" value="P:vacuolar acidification"/>
    <property type="evidence" value="ECO:0007669"/>
    <property type="project" value="TreeGrafter"/>
</dbReference>
<proteinExistence type="predicted"/>
<gene>
    <name evidence="6" type="ORF">CHC_T00003839001</name>
</gene>
<accession>R7QAI7</accession>
<evidence type="ECO:0000313" key="6">
    <source>
        <dbReference type="EMBL" id="CDF35507.1"/>
    </source>
</evidence>
<dbReference type="STRING" id="2769.R7QAI7"/>
<dbReference type="KEGG" id="ccp:CHC_T00003839001"/>
<dbReference type="SMART" id="SM00320">
    <property type="entry name" value="WD40"/>
    <property type="match status" value="9"/>
</dbReference>
<dbReference type="EMBL" id="HG001733">
    <property type="protein sequence ID" value="CDF35507.1"/>
    <property type="molecule type" value="Genomic_DNA"/>
</dbReference>
<dbReference type="PANTHER" id="PTHR13950:SF9">
    <property type="entry name" value="RABCONNECTIN-3A"/>
    <property type="match status" value="1"/>
</dbReference>
<protein>
    <recommendedName>
        <fullName evidence="5">RAVE complex protein Rav1 C-terminal domain-containing protein</fullName>
    </recommendedName>
</protein>
<keyword evidence="1 3" id="KW-0853">WD repeat</keyword>
<dbReference type="PROSITE" id="PS50082">
    <property type="entry name" value="WD_REPEATS_2"/>
    <property type="match status" value="2"/>
</dbReference>
<dbReference type="OrthoDB" id="4612at2759"/>
<dbReference type="Gramene" id="CDF35507">
    <property type="protein sequence ID" value="CDF35507"/>
    <property type="gene ID" value="CHC_T00003839001"/>
</dbReference>
<dbReference type="SUPFAM" id="SSF50969">
    <property type="entry name" value="YVTN repeat-like/Quinoprotein amine dehydrogenase"/>
    <property type="match status" value="1"/>
</dbReference>
<feature type="repeat" description="WD" evidence="3">
    <location>
        <begin position="2071"/>
        <end position="2112"/>
    </location>
</feature>